<dbReference type="InterPro" id="IPR011044">
    <property type="entry name" value="Quino_amine_DH_bsu"/>
</dbReference>
<sequence>MRRKKGKFLFAVLFSVLLLVPYLSLESKSASAEEFTFPEYGPAKDLITPLNGSPTIYDGAVGQEDGHDVLYTTSKGVPATFNVVDLDENKLLRSIPLEGASDSWHHEVAPDGTVYVAAGKHIWGYSPETKTIEALAEIPDSSLWALAVDENSNAYIGTFKGGKVFQYNKETKQLRDYGKMIGDIEQEYVRSMDYHDGYIYAGTAHDKIFKLNVETGEKVEIAEELNESGFVYDLDIVDGRYVFARYSASKNMYIYDTLEEKWLDVKLTNVNGLHVTDSLDNKVYFIADGIVKYVDLTNLQVSETSMKYGSGFRGSDWVEIEGDSRLPGKSLVTVTFSGGTVFFNIETEKVVSYPSVIPPTANVTNQIHAFSEDKIYISGMTGGTGAVYNPLTGENKSISLGQADSIYSMDNKVYFGTYPSSSVHVIDPSVDPYAKPTTLFTIGNEQDRLHAMTGGDGKLFIGSIATYQRLGGALTVYDGETHKVFRNIVENQSINGLAYKDGLVYGSTTIKGGLGSVPTAEQAKLFTWDPITEQKINEKNLEIEGLDKPIHIGDLSAGPNDDYIWGGSTGYVFALNPDTLEVEKSVRVEEKPYPFEWDQIDLKWSEDGLLYALVGVKLYVINPDTLDFKFVTKAVSFDLGKDGNIYFSKYDNRTIMAKIEVMEADASDDLQSVQLEMEKTNLTRGQTSNLKVTGILKNSEKIDLTNYTVISSNEEALKVKNDQVIAYRSGESTVQAEVDWKGKKVLSNEVVVKVDLTLDSFEAYVEKLYNEKKVPKKLYIKLSVHMRLAKHFDAKGYEKLVQHQLEKMKKQVERWDAGDHQWAKDALLTDINGLNE</sequence>
<dbReference type="RefSeq" id="WP_191155944.1">
    <property type="nucleotide sequence ID" value="NZ_JACXAI010000003.1"/>
</dbReference>
<proteinExistence type="predicted"/>
<evidence type="ECO:0000259" key="1">
    <source>
        <dbReference type="Pfam" id="PF22888"/>
    </source>
</evidence>
<dbReference type="Pfam" id="PF22888">
    <property type="entry name" value="FIMAH"/>
    <property type="match status" value="1"/>
</dbReference>
<dbReference type="InterPro" id="IPR015943">
    <property type="entry name" value="WD40/YVTN_repeat-like_dom_sf"/>
</dbReference>
<dbReference type="AlphaFoldDB" id="A0A926RZT5"/>
<gene>
    <name evidence="2" type="ORF">IC621_03905</name>
</gene>
<reference evidence="2" key="1">
    <citation type="submission" date="2020-09" db="EMBL/GenBank/DDBJ databases">
        <title>A novel bacterium of genus Bacillus, isolated from South China Sea.</title>
        <authorList>
            <person name="Huang H."/>
            <person name="Mo K."/>
            <person name="Hu Y."/>
        </authorList>
    </citation>
    <scope>NUCLEOTIDE SEQUENCE</scope>
    <source>
        <strain evidence="2">IB182487</strain>
    </source>
</reference>
<feature type="domain" description="FIMAH" evidence="1">
    <location>
        <begin position="759"/>
        <end position="834"/>
    </location>
</feature>
<dbReference type="Gene3D" id="2.130.10.10">
    <property type="entry name" value="YVTN repeat-like/Quinoprotein amine dehydrogenase"/>
    <property type="match status" value="1"/>
</dbReference>
<comment type="caution">
    <text evidence="2">The sequence shown here is derived from an EMBL/GenBank/DDBJ whole genome shotgun (WGS) entry which is preliminary data.</text>
</comment>
<dbReference type="EMBL" id="JACXAI010000003">
    <property type="protein sequence ID" value="MBD1379369.1"/>
    <property type="molecule type" value="Genomic_DNA"/>
</dbReference>
<protein>
    <recommendedName>
        <fullName evidence="1">FIMAH domain-containing protein</fullName>
    </recommendedName>
</protein>
<dbReference type="Gene3D" id="2.60.40.1080">
    <property type="match status" value="1"/>
</dbReference>
<name>A0A926RZT5_9BACI</name>
<dbReference type="SUPFAM" id="SSF50969">
    <property type="entry name" value="YVTN repeat-like/Quinoprotein amine dehydrogenase"/>
    <property type="match status" value="1"/>
</dbReference>
<dbReference type="Proteomes" id="UP000626844">
    <property type="component" value="Unassembled WGS sequence"/>
</dbReference>
<dbReference type="SUPFAM" id="SSF101898">
    <property type="entry name" value="NHL repeat"/>
    <property type="match status" value="1"/>
</dbReference>
<evidence type="ECO:0000313" key="2">
    <source>
        <dbReference type="EMBL" id="MBD1379369.1"/>
    </source>
</evidence>
<keyword evidence="3" id="KW-1185">Reference proteome</keyword>
<evidence type="ECO:0000313" key="3">
    <source>
        <dbReference type="Proteomes" id="UP000626844"/>
    </source>
</evidence>
<organism evidence="2 3">
    <name type="scientific">Metabacillus arenae</name>
    <dbReference type="NCBI Taxonomy" id="2771434"/>
    <lineage>
        <taxon>Bacteria</taxon>
        <taxon>Bacillati</taxon>
        <taxon>Bacillota</taxon>
        <taxon>Bacilli</taxon>
        <taxon>Bacillales</taxon>
        <taxon>Bacillaceae</taxon>
        <taxon>Metabacillus</taxon>
    </lineage>
</organism>
<dbReference type="InterPro" id="IPR054470">
    <property type="entry name" value="FIMAH_dom"/>
</dbReference>
<accession>A0A926RZT5</accession>